<keyword evidence="1" id="KW-0175">Coiled coil</keyword>
<keyword evidence="4" id="KW-1185">Reference proteome</keyword>
<protein>
    <submittedName>
        <fullName evidence="3">Uncharacterized protein</fullName>
    </submittedName>
</protein>
<dbReference type="GeneID" id="10973711"/>
<evidence type="ECO:0000313" key="3">
    <source>
        <dbReference type="EMBL" id="ABY47718.1"/>
    </source>
</evidence>
<feature type="coiled-coil region" evidence="1">
    <location>
        <begin position="103"/>
        <end position="187"/>
    </location>
</feature>
<reference evidence="3 4" key="1">
    <citation type="journal article" date="2008" name="Virus Genes">
        <title>Genomic sequence analysis of a granulovirus isolated from the Old World bollworm, Helicoverpa armigera.</title>
        <authorList>
            <person name="Harrison R.L."/>
            <person name="Popham H.J."/>
        </authorList>
    </citation>
    <scope>NUCLEOTIDE SEQUENCE [LARGE SCALE GENOMIC DNA]</scope>
</reference>
<evidence type="ECO:0000256" key="1">
    <source>
        <dbReference type="SAM" id="Coils"/>
    </source>
</evidence>
<evidence type="ECO:0000256" key="2">
    <source>
        <dbReference type="SAM" id="MobiDB-lite"/>
    </source>
</evidence>
<dbReference type="RefSeq" id="YP_001649009.1">
    <property type="nucleotide sequence ID" value="NC_010240.1"/>
</dbReference>
<dbReference type="Proteomes" id="UP000203266">
    <property type="component" value="Segment"/>
</dbReference>
<dbReference type="EMBL" id="EU255577">
    <property type="protein sequence ID" value="ABY47718.1"/>
    <property type="molecule type" value="Genomic_DNA"/>
</dbReference>
<proteinExistence type="predicted"/>
<evidence type="ECO:0000313" key="4">
    <source>
        <dbReference type="Proteomes" id="UP000203266"/>
    </source>
</evidence>
<organism evidence="3 4">
    <name type="scientific">Helicoverpa armigera granulovirus</name>
    <dbReference type="NCBI Taxonomy" id="489830"/>
    <lineage>
        <taxon>Viruses</taxon>
        <taxon>Viruses incertae sedis</taxon>
        <taxon>Naldaviricetes</taxon>
        <taxon>Lefavirales</taxon>
        <taxon>Baculoviridae</taxon>
        <taxon>Betabaculovirus</taxon>
        <taxon>Betabaculovirus helarmigerae</taxon>
    </lineage>
</organism>
<dbReference type="KEGG" id="vg:10973711"/>
<sequence length="327" mass="37466">MQSQTFQPPATSPMTQEPVLTSPEPASTQKLAHATIQEPVVVTFPVVENIPVAEKLEILSYEESVKMVLQPNDLNDLLNDVTTSGQNEFDTILNDVQKKDHYIKTLQNDCKDWQAKYQELQLKYQELQQKYDSTEATYQQTIQELTTELENRHKTHQKTIDGYNDDIKKHQDIMAEKDDEIRTLNTELAKSVHSSKSADDSNNDSSDHSSQASTSRKRRRTGSGGNIDTVLSLKRQVQGLKIQLRRAGITPDAEPSEQCQSCDKQKQFITQLTQNYNKARDCVIHYKKKTEQLQEDLKNVDTLWTTMVTRMNKVCNCKLIPVVRKEH</sequence>
<dbReference type="OrthoDB" id="39725at10239"/>
<name>A9YML9_9BBAC</name>
<feature type="region of interest" description="Disordered" evidence="2">
    <location>
        <begin position="1"/>
        <end position="30"/>
    </location>
</feature>
<accession>A9YML9</accession>
<feature type="region of interest" description="Disordered" evidence="2">
    <location>
        <begin position="189"/>
        <end position="229"/>
    </location>
</feature>